<evidence type="ECO:0000256" key="1">
    <source>
        <dbReference type="ARBA" id="ARBA00004141"/>
    </source>
</evidence>
<evidence type="ECO:0000256" key="8">
    <source>
        <dbReference type="SAM" id="Coils"/>
    </source>
</evidence>
<dbReference type="SMART" id="SM01358">
    <property type="entry name" value="HBM"/>
    <property type="match status" value="1"/>
</dbReference>
<dbReference type="Pfam" id="PF00672">
    <property type="entry name" value="HAMP"/>
    <property type="match status" value="1"/>
</dbReference>
<evidence type="ECO:0000256" key="7">
    <source>
        <dbReference type="PROSITE-ProRule" id="PRU00284"/>
    </source>
</evidence>
<evidence type="ECO:0000256" key="5">
    <source>
        <dbReference type="ARBA" id="ARBA00023224"/>
    </source>
</evidence>
<sequence length="620" mass="69652">MTIRQRFILLIIISILGFASILLLSNYTLNQLSDLSETEIALSESRADLLKLKEQEQLYFHNNDAALADQITIEGKQLAQKLSDLKTVFVEQKFPSSWLEMTLHANDAHQQAFATLVEKKEALGLTPKTGMYGKLRSAVHRVEKSLNSVNHTELTAAMLMLRRHEKDFMLRGQQKYVDKFAASIQTFNQQLSDSTLTDTLQQSISTDIGVYEKTFYDFVSTSKEVGLSEQEGAIGNLNDQIDLTLSRLSTTLEQSRMEIDSRIERNRFINLVMSTLFSLCLSLGLFWLSKRVLKRINLLVQHMNEIANGDSNLSVRLKSDSKDELGALAQAFNQFVSNIENSMQHALNMAAQLERNAKGLQASADHTLSITHSQQQLLDQLNVSLNETEQGSQQVQSHIQQAQQRMLQVNNRSAEINQLAQNNRLATEQLIQEVEYTVQHIEQLSNDSRSISDVMNSISEIADQTNLLALNAAIEAARAGEQGRGFAVVADEVRNLATKTQASTEQIHHKVSNLQTKTQEAADNIRSTQSTTTEQLNQSAKISEVFLVIKQDIADLKQRNSQVEGLSQQQLHNISLAEQHLKEVMLQIQQNLQAAEQTSRSSIELFGLSQKLQKEMAKFA</sequence>
<keyword evidence="3 9" id="KW-1133">Transmembrane helix</keyword>
<comment type="caution">
    <text evidence="12">The sequence shown here is derived from an EMBL/GenBank/DDBJ whole genome shotgun (WGS) entry which is preliminary data.</text>
</comment>
<dbReference type="GO" id="GO:0016020">
    <property type="term" value="C:membrane"/>
    <property type="evidence" value="ECO:0007669"/>
    <property type="project" value="UniProtKB-SubCell"/>
</dbReference>
<dbReference type="PANTHER" id="PTHR32089">
    <property type="entry name" value="METHYL-ACCEPTING CHEMOTAXIS PROTEIN MCPB"/>
    <property type="match status" value="1"/>
</dbReference>
<reference evidence="12 13" key="1">
    <citation type="submission" date="2017-01" db="EMBL/GenBank/DDBJ databases">
        <title>Genome Sequencing of a Marine Spirillum, Oceanospirillum multiglobuliferum ATCC 33336, from Japan.</title>
        <authorList>
            <person name="Carney J.G."/>
            <person name="Trachtenberg A.M."/>
            <person name="Rheaume B.A."/>
            <person name="Linnane J.D."/>
            <person name="Pitts N.L."/>
            <person name="Mykles D.L."/>
            <person name="Maclea K.S."/>
        </authorList>
    </citation>
    <scope>NUCLEOTIDE SEQUENCE [LARGE SCALE GENOMIC DNA]</scope>
    <source>
        <strain evidence="12 13">ATCC 33336</strain>
    </source>
</reference>
<keyword evidence="8" id="KW-0175">Coiled coil</keyword>
<evidence type="ECO:0000256" key="3">
    <source>
        <dbReference type="ARBA" id="ARBA00022989"/>
    </source>
</evidence>
<protein>
    <recommendedName>
        <fullName evidence="14">Methyl-accepting chemotaxis protein</fullName>
    </recommendedName>
</protein>
<evidence type="ECO:0000256" key="9">
    <source>
        <dbReference type="SAM" id="Phobius"/>
    </source>
</evidence>
<proteinExistence type="inferred from homology"/>
<dbReference type="SUPFAM" id="SSF58104">
    <property type="entry name" value="Methyl-accepting chemotaxis protein (MCP) signaling domain"/>
    <property type="match status" value="1"/>
</dbReference>
<evidence type="ECO:0008006" key="14">
    <source>
        <dbReference type="Google" id="ProtNLM"/>
    </source>
</evidence>
<dbReference type="RefSeq" id="WP_078744195.1">
    <property type="nucleotide sequence ID" value="NZ_FUXG01000003.1"/>
</dbReference>
<comment type="subcellular location">
    <subcellularLocation>
        <location evidence="1">Membrane</location>
        <topology evidence="1">Multi-pass membrane protein</topology>
    </subcellularLocation>
</comment>
<feature type="coiled-coil region" evidence="8">
    <location>
        <begin position="336"/>
        <end position="419"/>
    </location>
</feature>
<dbReference type="Proteomes" id="UP000191418">
    <property type="component" value="Unassembled WGS sequence"/>
</dbReference>
<evidence type="ECO:0000256" key="4">
    <source>
        <dbReference type="ARBA" id="ARBA00023136"/>
    </source>
</evidence>
<dbReference type="GO" id="GO:0006935">
    <property type="term" value="P:chemotaxis"/>
    <property type="evidence" value="ECO:0007669"/>
    <property type="project" value="UniProtKB-ARBA"/>
</dbReference>
<keyword evidence="13" id="KW-1185">Reference proteome</keyword>
<feature type="transmembrane region" description="Helical" evidence="9">
    <location>
        <begin position="7"/>
        <end position="29"/>
    </location>
</feature>
<evidence type="ECO:0000259" key="11">
    <source>
        <dbReference type="PROSITE" id="PS50885"/>
    </source>
</evidence>
<gene>
    <name evidence="12" type="ORF">BTE48_04900</name>
</gene>
<organism evidence="12 13">
    <name type="scientific">Oceanospirillum multiglobuliferum</name>
    <dbReference type="NCBI Taxonomy" id="64969"/>
    <lineage>
        <taxon>Bacteria</taxon>
        <taxon>Pseudomonadati</taxon>
        <taxon>Pseudomonadota</taxon>
        <taxon>Gammaproteobacteria</taxon>
        <taxon>Oceanospirillales</taxon>
        <taxon>Oceanospirillaceae</taxon>
        <taxon>Oceanospirillum</taxon>
    </lineage>
</organism>
<dbReference type="PROSITE" id="PS50885">
    <property type="entry name" value="HAMP"/>
    <property type="match status" value="1"/>
</dbReference>
<dbReference type="CDD" id="cd06225">
    <property type="entry name" value="HAMP"/>
    <property type="match status" value="1"/>
</dbReference>
<dbReference type="OrthoDB" id="8724845at2"/>
<dbReference type="InterPro" id="IPR003660">
    <property type="entry name" value="HAMP_dom"/>
</dbReference>
<keyword evidence="5 7" id="KW-0807">Transducer</keyword>
<dbReference type="SMART" id="SM00283">
    <property type="entry name" value="MA"/>
    <property type="match status" value="1"/>
</dbReference>
<dbReference type="PANTHER" id="PTHR32089:SF119">
    <property type="entry name" value="METHYL-ACCEPTING CHEMOTAXIS PROTEIN CTPL"/>
    <property type="match status" value="1"/>
</dbReference>
<dbReference type="InterPro" id="IPR004089">
    <property type="entry name" value="MCPsignal_dom"/>
</dbReference>
<dbReference type="EMBL" id="MTSM01000004">
    <property type="protein sequence ID" value="OPX56311.1"/>
    <property type="molecule type" value="Genomic_DNA"/>
</dbReference>
<dbReference type="PROSITE" id="PS50111">
    <property type="entry name" value="CHEMOTAXIS_TRANSDUC_2"/>
    <property type="match status" value="1"/>
</dbReference>
<accession>A0A1T4LY93</accession>
<dbReference type="STRING" id="64969.SAMN02745127_00584"/>
<evidence type="ECO:0000313" key="13">
    <source>
        <dbReference type="Proteomes" id="UP000191418"/>
    </source>
</evidence>
<keyword evidence="4 9" id="KW-0472">Membrane</keyword>
<dbReference type="GO" id="GO:0007165">
    <property type="term" value="P:signal transduction"/>
    <property type="evidence" value="ECO:0007669"/>
    <property type="project" value="UniProtKB-KW"/>
</dbReference>
<evidence type="ECO:0000256" key="6">
    <source>
        <dbReference type="ARBA" id="ARBA00029447"/>
    </source>
</evidence>
<dbReference type="Gene3D" id="1.10.287.950">
    <property type="entry name" value="Methyl-accepting chemotaxis protein"/>
    <property type="match status" value="1"/>
</dbReference>
<evidence type="ECO:0000256" key="2">
    <source>
        <dbReference type="ARBA" id="ARBA00022692"/>
    </source>
</evidence>
<dbReference type="SMART" id="SM00304">
    <property type="entry name" value="HAMP"/>
    <property type="match status" value="1"/>
</dbReference>
<dbReference type="Gene3D" id="6.10.340.10">
    <property type="match status" value="1"/>
</dbReference>
<evidence type="ECO:0000259" key="10">
    <source>
        <dbReference type="PROSITE" id="PS50111"/>
    </source>
</evidence>
<name>A0A1T4LY93_9GAMM</name>
<feature type="domain" description="Methyl-accepting transducer" evidence="10">
    <location>
        <begin position="349"/>
        <end position="585"/>
    </location>
</feature>
<dbReference type="Pfam" id="PF00015">
    <property type="entry name" value="MCPsignal"/>
    <property type="match status" value="1"/>
</dbReference>
<evidence type="ECO:0000313" key="12">
    <source>
        <dbReference type="EMBL" id="OPX56311.1"/>
    </source>
</evidence>
<comment type="similarity">
    <text evidence="6">Belongs to the methyl-accepting chemotaxis (MCP) protein family.</text>
</comment>
<keyword evidence="2 9" id="KW-0812">Transmembrane</keyword>
<feature type="domain" description="HAMP" evidence="11">
    <location>
        <begin position="290"/>
        <end position="344"/>
    </location>
</feature>
<dbReference type="AlphaFoldDB" id="A0A1T4LY93"/>
<dbReference type="InterPro" id="IPR032255">
    <property type="entry name" value="HBM"/>
</dbReference>